<dbReference type="PRINTS" id="PR00125">
    <property type="entry name" value="ATPASEDELTA"/>
</dbReference>
<gene>
    <name evidence="7" type="ORF">H9728_01905</name>
</gene>
<keyword evidence="3" id="KW-0375">Hydrogen ion transport</keyword>
<keyword evidence="5" id="KW-0472">Membrane</keyword>
<sequence>MKRQDNDLVARITLSERPDDETLRKIVEFVKKRGCTNTEYSIDPNILGGIVIQIGDVVYDGSLRSRLERIRQSVQ</sequence>
<dbReference type="Pfam" id="PF00213">
    <property type="entry name" value="OSCP"/>
    <property type="match status" value="1"/>
</dbReference>
<evidence type="ECO:0000256" key="3">
    <source>
        <dbReference type="ARBA" id="ARBA00022781"/>
    </source>
</evidence>
<protein>
    <submittedName>
        <fullName evidence="7">F0F1 ATP synthase subunit delta</fullName>
    </submittedName>
</protein>
<evidence type="ECO:0000256" key="1">
    <source>
        <dbReference type="ARBA" id="ARBA00004370"/>
    </source>
</evidence>
<dbReference type="AlphaFoldDB" id="A0A9D2CFT0"/>
<dbReference type="GO" id="GO:0046933">
    <property type="term" value="F:proton-transporting ATP synthase activity, rotational mechanism"/>
    <property type="evidence" value="ECO:0007669"/>
    <property type="project" value="InterPro"/>
</dbReference>
<organism evidence="7 8">
    <name type="scientific">Candidatus Borkfalkia excrementavium</name>
    <dbReference type="NCBI Taxonomy" id="2838505"/>
    <lineage>
        <taxon>Bacteria</taxon>
        <taxon>Bacillati</taxon>
        <taxon>Bacillota</taxon>
        <taxon>Clostridia</taxon>
        <taxon>Christensenellales</taxon>
        <taxon>Christensenellaceae</taxon>
        <taxon>Candidatus Borkfalkia</taxon>
    </lineage>
</organism>
<dbReference type="EMBL" id="DXCO01000014">
    <property type="protein sequence ID" value="HIY77775.1"/>
    <property type="molecule type" value="Genomic_DNA"/>
</dbReference>
<evidence type="ECO:0000313" key="7">
    <source>
        <dbReference type="EMBL" id="HIY77775.1"/>
    </source>
</evidence>
<dbReference type="InterPro" id="IPR000711">
    <property type="entry name" value="ATPase_OSCP/dsu"/>
</dbReference>
<proteinExistence type="predicted"/>
<evidence type="ECO:0000313" key="8">
    <source>
        <dbReference type="Proteomes" id="UP000824135"/>
    </source>
</evidence>
<evidence type="ECO:0000256" key="6">
    <source>
        <dbReference type="ARBA" id="ARBA00023310"/>
    </source>
</evidence>
<comment type="caution">
    <text evidence="7">The sequence shown here is derived from an EMBL/GenBank/DDBJ whole genome shotgun (WGS) entry which is preliminary data.</text>
</comment>
<evidence type="ECO:0000256" key="5">
    <source>
        <dbReference type="ARBA" id="ARBA00023136"/>
    </source>
</evidence>
<reference evidence="7" key="1">
    <citation type="journal article" date="2021" name="PeerJ">
        <title>Extensive microbial diversity within the chicken gut microbiome revealed by metagenomics and culture.</title>
        <authorList>
            <person name="Gilroy R."/>
            <person name="Ravi A."/>
            <person name="Getino M."/>
            <person name="Pursley I."/>
            <person name="Horton D.L."/>
            <person name="Alikhan N.F."/>
            <person name="Baker D."/>
            <person name="Gharbi K."/>
            <person name="Hall N."/>
            <person name="Watson M."/>
            <person name="Adriaenssens E.M."/>
            <person name="Foster-Nyarko E."/>
            <person name="Jarju S."/>
            <person name="Secka A."/>
            <person name="Antonio M."/>
            <person name="Oren A."/>
            <person name="Chaudhuri R.R."/>
            <person name="La Ragione R."/>
            <person name="Hildebrand F."/>
            <person name="Pallen M.J."/>
        </authorList>
    </citation>
    <scope>NUCLEOTIDE SEQUENCE</scope>
    <source>
        <strain evidence="7">CHK199-9574</strain>
    </source>
</reference>
<reference evidence="7" key="2">
    <citation type="submission" date="2021-04" db="EMBL/GenBank/DDBJ databases">
        <authorList>
            <person name="Gilroy R."/>
        </authorList>
    </citation>
    <scope>NUCLEOTIDE SEQUENCE</scope>
    <source>
        <strain evidence="7">CHK199-9574</strain>
    </source>
</reference>
<keyword evidence="6" id="KW-0066">ATP synthesis</keyword>
<dbReference type="SUPFAM" id="SSF160527">
    <property type="entry name" value="V-type ATPase subunit E-like"/>
    <property type="match status" value="1"/>
</dbReference>
<accession>A0A9D2CFT0</accession>
<comment type="subcellular location">
    <subcellularLocation>
        <location evidence="1">Membrane</location>
    </subcellularLocation>
</comment>
<dbReference type="GO" id="GO:0016020">
    <property type="term" value="C:membrane"/>
    <property type="evidence" value="ECO:0007669"/>
    <property type="project" value="UniProtKB-SubCell"/>
</dbReference>
<keyword evidence="2" id="KW-0813">Transport</keyword>
<name>A0A9D2CFT0_9FIRM</name>
<dbReference type="Proteomes" id="UP000824135">
    <property type="component" value="Unassembled WGS sequence"/>
</dbReference>
<evidence type="ECO:0000256" key="4">
    <source>
        <dbReference type="ARBA" id="ARBA00023065"/>
    </source>
</evidence>
<keyword evidence="4" id="KW-0406">Ion transport</keyword>
<evidence type="ECO:0000256" key="2">
    <source>
        <dbReference type="ARBA" id="ARBA00022448"/>
    </source>
</evidence>